<evidence type="ECO:0000256" key="4">
    <source>
        <dbReference type="ARBA" id="ARBA00022692"/>
    </source>
</evidence>
<dbReference type="EMBL" id="ML178818">
    <property type="protein sequence ID" value="TFL04581.1"/>
    <property type="molecule type" value="Genomic_DNA"/>
</dbReference>
<dbReference type="OrthoDB" id="415315at2759"/>
<evidence type="ECO:0000256" key="3">
    <source>
        <dbReference type="ARBA" id="ARBA00022448"/>
    </source>
</evidence>
<evidence type="ECO:0000256" key="5">
    <source>
        <dbReference type="ARBA" id="ARBA00022737"/>
    </source>
</evidence>
<keyword evidence="5" id="KW-0677">Repeat</keyword>
<dbReference type="Pfam" id="PF00153">
    <property type="entry name" value="Mito_carr"/>
    <property type="match status" value="4"/>
</dbReference>
<evidence type="ECO:0000313" key="12">
    <source>
        <dbReference type="Proteomes" id="UP000305067"/>
    </source>
</evidence>
<keyword evidence="8 9" id="KW-0472">Membrane</keyword>
<comment type="subcellular location">
    <subcellularLocation>
        <location evidence="1">Mitochondrion membrane</location>
        <topology evidence="1">Multi-pass membrane protein</topology>
    </subcellularLocation>
</comment>
<keyword evidence="12" id="KW-1185">Reference proteome</keyword>
<organism evidence="11 12">
    <name type="scientific">Pterulicium gracile</name>
    <dbReference type="NCBI Taxonomy" id="1884261"/>
    <lineage>
        <taxon>Eukaryota</taxon>
        <taxon>Fungi</taxon>
        <taxon>Dikarya</taxon>
        <taxon>Basidiomycota</taxon>
        <taxon>Agaricomycotina</taxon>
        <taxon>Agaricomycetes</taxon>
        <taxon>Agaricomycetidae</taxon>
        <taxon>Agaricales</taxon>
        <taxon>Pleurotineae</taxon>
        <taxon>Pterulaceae</taxon>
        <taxon>Pterulicium</taxon>
    </lineage>
</organism>
<gene>
    <name evidence="11" type="ORF">BDV98DRAFT_543607</name>
</gene>
<accession>A0A5C3QVP3</accession>
<dbReference type="AlphaFoldDB" id="A0A5C3QVP3"/>
<dbReference type="PANTHER" id="PTHR45667">
    <property type="entry name" value="S-ADENOSYLMETHIONINE MITOCHONDRIAL CARRIER PROTEIN"/>
    <property type="match status" value="1"/>
</dbReference>
<dbReference type="Proteomes" id="UP000305067">
    <property type="component" value="Unassembled WGS sequence"/>
</dbReference>
<feature type="repeat" description="Solcar" evidence="9">
    <location>
        <begin position="185"/>
        <end position="274"/>
    </location>
</feature>
<name>A0A5C3QVP3_9AGAR</name>
<evidence type="ECO:0000313" key="11">
    <source>
        <dbReference type="EMBL" id="TFL04581.1"/>
    </source>
</evidence>
<feature type="repeat" description="Solcar" evidence="9">
    <location>
        <begin position="88"/>
        <end position="174"/>
    </location>
</feature>
<keyword evidence="6" id="KW-1133">Transmembrane helix</keyword>
<dbReference type="InterPro" id="IPR018108">
    <property type="entry name" value="MCP_transmembrane"/>
</dbReference>
<keyword evidence="4 9" id="KW-0812">Transmembrane</keyword>
<keyword evidence="7" id="KW-0496">Mitochondrion</keyword>
<proteinExistence type="inferred from homology"/>
<keyword evidence="3 10" id="KW-0813">Transport</keyword>
<comment type="similarity">
    <text evidence="2 10">Belongs to the mitochondrial carrier (TC 2.A.29) family.</text>
</comment>
<dbReference type="GO" id="GO:0031966">
    <property type="term" value="C:mitochondrial membrane"/>
    <property type="evidence" value="ECO:0007669"/>
    <property type="project" value="UniProtKB-SubCell"/>
</dbReference>
<dbReference type="STRING" id="1884261.A0A5C3QVP3"/>
<evidence type="ECO:0000256" key="10">
    <source>
        <dbReference type="RuleBase" id="RU000488"/>
    </source>
</evidence>
<dbReference type="Gene3D" id="1.50.40.10">
    <property type="entry name" value="Mitochondrial carrier domain"/>
    <property type="match status" value="1"/>
</dbReference>
<reference evidence="11 12" key="1">
    <citation type="journal article" date="2019" name="Nat. Ecol. Evol.">
        <title>Megaphylogeny resolves global patterns of mushroom evolution.</title>
        <authorList>
            <person name="Varga T."/>
            <person name="Krizsan K."/>
            <person name="Foldi C."/>
            <person name="Dima B."/>
            <person name="Sanchez-Garcia M."/>
            <person name="Sanchez-Ramirez S."/>
            <person name="Szollosi G.J."/>
            <person name="Szarkandi J.G."/>
            <person name="Papp V."/>
            <person name="Albert L."/>
            <person name="Andreopoulos W."/>
            <person name="Angelini C."/>
            <person name="Antonin V."/>
            <person name="Barry K.W."/>
            <person name="Bougher N.L."/>
            <person name="Buchanan P."/>
            <person name="Buyck B."/>
            <person name="Bense V."/>
            <person name="Catcheside P."/>
            <person name="Chovatia M."/>
            <person name="Cooper J."/>
            <person name="Damon W."/>
            <person name="Desjardin D."/>
            <person name="Finy P."/>
            <person name="Geml J."/>
            <person name="Haridas S."/>
            <person name="Hughes K."/>
            <person name="Justo A."/>
            <person name="Karasinski D."/>
            <person name="Kautmanova I."/>
            <person name="Kiss B."/>
            <person name="Kocsube S."/>
            <person name="Kotiranta H."/>
            <person name="LaButti K.M."/>
            <person name="Lechner B.E."/>
            <person name="Liimatainen K."/>
            <person name="Lipzen A."/>
            <person name="Lukacs Z."/>
            <person name="Mihaltcheva S."/>
            <person name="Morgado L.N."/>
            <person name="Niskanen T."/>
            <person name="Noordeloos M.E."/>
            <person name="Ohm R.A."/>
            <person name="Ortiz-Santana B."/>
            <person name="Ovrebo C."/>
            <person name="Racz N."/>
            <person name="Riley R."/>
            <person name="Savchenko A."/>
            <person name="Shiryaev A."/>
            <person name="Soop K."/>
            <person name="Spirin V."/>
            <person name="Szebenyi C."/>
            <person name="Tomsovsky M."/>
            <person name="Tulloss R.E."/>
            <person name="Uehling J."/>
            <person name="Grigoriev I.V."/>
            <person name="Vagvolgyi C."/>
            <person name="Papp T."/>
            <person name="Martin F.M."/>
            <person name="Miettinen O."/>
            <person name="Hibbett D.S."/>
            <person name="Nagy L.G."/>
        </authorList>
    </citation>
    <scope>NUCLEOTIDE SEQUENCE [LARGE SCALE GENOMIC DNA]</scope>
    <source>
        <strain evidence="11 12">CBS 309.79</strain>
    </source>
</reference>
<evidence type="ECO:0000256" key="8">
    <source>
        <dbReference type="ARBA" id="ARBA00023136"/>
    </source>
</evidence>
<evidence type="ECO:0000256" key="9">
    <source>
        <dbReference type="PROSITE-ProRule" id="PRU00282"/>
    </source>
</evidence>
<dbReference type="InterPro" id="IPR002067">
    <property type="entry name" value="MCP"/>
</dbReference>
<evidence type="ECO:0000256" key="7">
    <source>
        <dbReference type="ARBA" id="ARBA00023128"/>
    </source>
</evidence>
<dbReference type="PRINTS" id="PR00926">
    <property type="entry name" value="MITOCARRIER"/>
</dbReference>
<dbReference type="PROSITE" id="PS50920">
    <property type="entry name" value="SOLCAR"/>
    <property type="match status" value="3"/>
</dbReference>
<dbReference type="InterPro" id="IPR023395">
    <property type="entry name" value="MCP_dom_sf"/>
</dbReference>
<evidence type="ECO:0000256" key="1">
    <source>
        <dbReference type="ARBA" id="ARBA00004225"/>
    </source>
</evidence>
<protein>
    <submittedName>
        <fullName evidence="11">Mitochondrial carrier domain-containing protein</fullName>
    </submittedName>
</protein>
<evidence type="ECO:0000256" key="2">
    <source>
        <dbReference type="ARBA" id="ARBA00006375"/>
    </source>
</evidence>
<dbReference type="GO" id="GO:0055085">
    <property type="term" value="P:transmembrane transport"/>
    <property type="evidence" value="ECO:0007669"/>
    <property type="project" value="InterPro"/>
</dbReference>
<evidence type="ECO:0000256" key="6">
    <source>
        <dbReference type="ARBA" id="ARBA00022989"/>
    </source>
</evidence>
<dbReference type="SUPFAM" id="SSF103506">
    <property type="entry name" value="Mitochondrial carrier"/>
    <property type="match status" value="1"/>
</dbReference>
<sequence>MASNGKQPIIPTFSQSLMAGGFAGTSSDLLFFPIDTVKTRLQSVQGLAASGGMKGIYKGVGSVAVGSWPGAAVFFATYDGLKKALPGEGLINVMVAASVGEVAACLVRVPTEVVKTRVQTSSYGEQGKSSLAAARMVFRYSGIRGFYSGFGSTMLREVPFTSMQFPMYEFFKVGLARQLGRRDGLFAHEAAACGCVAGGIAAAVTTPLDVLKTRIMLDIREPGSRGYPSIGARFMSIYRNEGMSALFAGVVPRTLWISAGGAVFLGMYEWAIQEFPK</sequence>
<feature type="repeat" description="Solcar" evidence="9">
    <location>
        <begin position="11"/>
        <end position="84"/>
    </location>
</feature>